<dbReference type="Proteomes" id="UP000181980">
    <property type="component" value="Unassembled WGS sequence"/>
</dbReference>
<evidence type="ECO:0000256" key="3">
    <source>
        <dbReference type="ARBA" id="ARBA00023052"/>
    </source>
</evidence>
<proteinExistence type="predicted"/>
<protein>
    <submittedName>
        <fullName evidence="5">Pyruvate dehydrogenase E1 component alpha subunit</fullName>
    </submittedName>
</protein>
<dbReference type="InterPro" id="IPR029061">
    <property type="entry name" value="THDP-binding"/>
</dbReference>
<dbReference type="Gene3D" id="3.40.50.970">
    <property type="match status" value="1"/>
</dbReference>
<accession>A0A1H5PYC0</accession>
<organism evidence="5 6">
    <name type="scientific">Jiangella alba</name>
    <dbReference type="NCBI Taxonomy" id="561176"/>
    <lineage>
        <taxon>Bacteria</taxon>
        <taxon>Bacillati</taxon>
        <taxon>Actinomycetota</taxon>
        <taxon>Actinomycetes</taxon>
        <taxon>Jiangellales</taxon>
        <taxon>Jiangellaceae</taxon>
        <taxon>Jiangella</taxon>
    </lineage>
</organism>
<dbReference type="CDD" id="cd02000">
    <property type="entry name" value="TPP_E1_PDC_ADC_BCADC"/>
    <property type="match status" value="1"/>
</dbReference>
<gene>
    <name evidence="5" type="ORF">SAMN04488561_6933</name>
</gene>
<evidence type="ECO:0000259" key="4">
    <source>
        <dbReference type="Pfam" id="PF00676"/>
    </source>
</evidence>
<dbReference type="GO" id="GO:0006086">
    <property type="term" value="P:pyruvate decarboxylation to acetyl-CoA"/>
    <property type="evidence" value="ECO:0007669"/>
    <property type="project" value="TreeGrafter"/>
</dbReference>
<dbReference type="OrthoDB" id="9766715at2"/>
<dbReference type="InterPro" id="IPR050642">
    <property type="entry name" value="PDH_E1_Alpha_Subunit"/>
</dbReference>
<keyword evidence="5" id="KW-0670">Pyruvate</keyword>
<dbReference type="GO" id="GO:0004739">
    <property type="term" value="F:pyruvate dehydrogenase (acetyl-transferring) activity"/>
    <property type="evidence" value="ECO:0007669"/>
    <property type="project" value="TreeGrafter"/>
</dbReference>
<name>A0A1H5PYC0_9ACTN</name>
<sequence>MTQQATPDRTLPLPGDTLVGLYRTMALIRAFEERVHELFTEGELPGFLHLCSGQEAVAAGVIAHLERADMITSTHRNHGHALAKGVDPTAMMIELYGRAGGSNSGKGGSMHLADPAVGHLASGGIVGASAPLALGPAQAAKLAGTGAVAVAFFGDGGAQQGTVLEAMNLAAVWRLPVVFVCENNLFGQATTVDYASAAAPYARAEGFGLPAERVDGQDVVAVHQAAGRAVERARAGDGPSYLECLTYSYHGAWEGEPKRSYRRPEVESDFRRRDPLRLLDDVLTAAQPDWLDVRDRVDDEVAEQVDGAVEAGRAAPYPDPSTVVTGVYADPNVVIDRDGLAVR</sequence>
<dbReference type="PANTHER" id="PTHR11516">
    <property type="entry name" value="PYRUVATE DEHYDROGENASE E1 COMPONENT, ALPHA SUBUNIT BACTERIAL AND ORGANELLAR"/>
    <property type="match status" value="1"/>
</dbReference>
<feature type="domain" description="Dehydrogenase E1 component" evidence="4">
    <location>
        <begin position="24"/>
        <end position="320"/>
    </location>
</feature>
<dbReference type="RefSeq" id="WP_069111379.1">
    <property type="nucleotide sequence ID" value="NZ_FNUC01000004.1"/>
</dbReference>
<dbReference type="InterPro" id="IPR001017">
    <property type="entry name" value="DH_E1"/>
</dbReference>
<dbReference type="EMBL" id="FNUC01000004">
    <property type="protein sequence ID" value="SEF18862.1"/>
    <property type="molecule type" value="Genomic_DNA"/>
</dbReference>
<dbReference type="GO" id="GO:0000287">
    <property type="term" value="F:magnesium ion binding"/>
    <property type="evidence" value="ECO:0007669"/>
    <property type="project" value="UniProtKB-ARBA"/>
</dbReference>
<evidence type="ECO:0000256" key="2">
    <source>
        <dbReference type="ARBA" id="ARBA00023002"/>
    </source>
</evidence>
<evidence type="ECO:0000256" key="1">
    <source>
        <dbReference type="ARBA" id="ARBA00001964"/>
    </source>
</evidence>
<evidence type="ECO:0000313" key="6">
    <source>
        <dbReference type="Proteomes" id="UP000181980"/>
    </source>
</evidence>
<dbReference type="SUPFAM" id="SSF52518">
    <property type="entry name" value="Thiamin diphosphate-binding fold (THDP-binding)"/>
    <property type="match status" value="1"/>
</dbReference>
<reference evidence="6" key="1">
    <citation type="submission" date="2016-10" db="EMBL/GenBank/DDBJ databases">
        <authorList>
            <person name="Varghese N."/>
            <person name="Submissions S."/>
        </authorList>
    </citation>
    <scope>NUCLEOTIDE SEQUENCE [LARGE SCALE GENOMIC DNA]</scope>
    <source>
        <strain evidence="6">DSM 45237</strain>
    </source>
</reference>
<keyword evidence="3" id="KW-0786">Thiamine pyrophosphate</keyword>
<dbReference type="Pfam" id="PF00676">
    <property type="entry name" value="E1_dh"/>
    <property type="match status" value="1"/>
</dbReference>
<evidence type="ECO:0000313" key="5">
    <source>
        <dbReference type="EMBL" id="SEF18862.1"/>
    </source>
</evidence>
<dbReference type="AlphaFoldDB" id="A0A1H5PYC0"/>
<dbReference type="STRING" id="561176.SAMN04488561_6933"/>
<keyword evidence="6" id="KW-1185">Reference proteome</keyword>
<keyword evidence="2" id="KW-0560">Oxidoreductase</keyword>
<comment type="cofactor">
    <cofactor evidence="1">
        <name>thiamine diphosphate</name>
        <dbReference type="ChEBI" id="CHEBI:58937"/>
    </cofactor>
</comment>
<dbReference type="PANTHER" id="PTHR11516:SF60">
    <property type="entry name" value="PYRUVATE DEHYDROGENASE E1 COMPONENT SUBUNIT ALPHA"/>
    <property type="match status" value="1"/>
</dbReference>